<comment type="caution">
    <text evidence="1">The sequence shown here is derived from an EMBL/GenBank/DDBJ whole genome shotgun (WGS) entry which is preliminary data.</text>
</comment>
<dbReference type="InterPro" id="IPR021412">
    <property type="entry name" value="DUF3052"/>
</dbReference>
<evidence type="ECO:0000313" key="1">
    <source>
        <dbReference type="EMBL" id="MFC3965012.1"/>
    </source>
</evidence>
<dbReference type="EMBL" id="JBHSAX010000019">
    <property type="protein sequence ID" value="MFC3965012.1"/>
    <property type="molecule type" value="Genomic_DNA"/>
</dbReference>
<dbReference type="Proteomes" id="UP001595696">
    <property type="component" value="Unassembled WGS sequence"/>
</dbReference>
<sequence length="137" mass="14869">MPVDWVVSAVERFGFARGQLVREIGCADDADREVRGRVEAITGRSLTGSGGHRCPDGLLVWLRAGEGDPVQVLLGCGEAMTARSRLWVLTPKVDRPGHLDPLAVVDAAGRAGLHRVGRVDVFDDWNATGLRLFRGQR</sequence>
<protein>
    <submittedName>
        <fullName evidence="1">DUF3052 family protein</fullName>
    </submittedName>
</protein>
<accession>A0ABV8DZR0</accession>
<dbReference type="Pfam" id="PF11253">
    <property type="entry name" value="DUF3052"/>
    <property type="match status" value="1"/>
</dbReference>
<reference evidence="2" key="1">
    <citation type="journal article" date="2019" name="Int. J. Syst. Evol. Microbiol.">
        <title>The Global Catalogue of Microorganisms (GCM) 10K type strain sequencing project: providing services to taxonomists for standard genome sequencing and annotation.</title>
        <authorList>
            <consortium name="The Broad Institute Genomics Platform"/>
            <consortium name="The Broad Institute Genome Sequencing Center for Infectious Disease"/>
            <person name="Wu L."/>
            <person name="Ma J."/>
        </authorList>
    </citation>
    <scope>NUCLEOTIDE SEQUENCE [LARGE SCALE GENOMIC DNA]</scope>
    <source>
        <strain evidence="2">CGMCC 4.7330</strain>
    </source>
</reference>
<keyword evidence="2" id="KW-1185">Reference proteome</keyword>
<dbReference type="RefSeq" id="WP_378614774.1">
    <property type="nucleotide sequence ID" value="NZ_JBHSAX010000019.1"/>
</dbReference>
<organism evidence="1 2">
    <name type="scientific">Nocardia jiangsuensis</name>
    <dbReference type="NCBI Taxonomy" id="1691563"/>
    <lineage>
        <taxon>Bacteria</taxon>
        <taxon>Bacillati</taxon>
        <taxon>Actinomycetota</taxon>
        <taxon>Actinomycetes</taxon>
        <taxon>Mycobacteriales</taxon>
        <taxon>Nocardiaceae</taxon>
        <taxon>Nocardia</taxon>
    </lineage>
</organism>
<proteinExistence type="predicted"/>
<name>A0ABV8DZR0_9NOCA</name>
<gene>
    <name evidence="1" type="ORF">ACFO0B_23750</name>
</gene>
<evidence type="ECO:0000313" key="2">
    <source>
        <dbReference type="Proteomes" id="UP001595696"/>
    </source>
</evidence>